<dbReference type="Pfam" id="PF17801">
    <property type="entry name" value="Melibiase_C"/>
    <property type="match status" value="1"/>
</dbReference>
<organism evidence="5 6">
    <name type="scientific">Algoriphagus aquatilis</name>
    <dbReference type="NCBI Taxonomy" id="490186"/>
    <lineage>
        <taxon>Bacteria</taxon>
        <taxon>Pseudomonadati</taxon>
        <taxon>Bacteroidota</taxon>
        <taxon>Cytophagia</taxon>
        <taxon>Cytophagales</taxon>
        <taxon>Cyclobacteriaceae</taxon>
        <taxon>Algoriphagus</taxon>
    </lineage>
</organism>
<dbReference type="SUPFAM" id="SSF51445">
    <property type="entry name" value="(Trans)glycosidases"/>
    <property type="match status" value="1"/>
</dbReference>
<dbReference type="Pfam" id="PF02368">
    <property type="entry name" value="Big_2"/>
    <property type="match status" value="1"/>
</dbReference>
<keyword evidence="1" id="KW-0378">Hydrolase</keyword>
<evidence type="ECO:0000256" key="3">
    <source>
        <dbReference type="SAM" id="SignalP"/>
    </source>
</evidence>
<evidence type="ECO:0000256" key="1">
    <source>
        <dbReference type="ARBA" id="ARBA00022801"/>
    </source>
</evidence>
<gene>
    <name evidence="5" type="ORF">ACFPIK_15400</name>
</gene>
<dbReference type="CDD" id="cd04081">
    <property type="entry name" value="CBM35_galactosidase-like"/>
    <property type="match status" value="1"/>
</dbReference>
<evidence type="ECO:0000313" key="5">
    <source>
        <dbReference type="EMBL" id="MFC5193156.1"/>
    </source>
</evidence>
<reference evidence="6" key="1">
    <citation type="journal article" date="2019" name="Int. J. Syst. Evol. Microbiol.">
        <title>The Global Catalogue of Microorganisms (GCM) 10K type strain sequencing project: providing services to taxonomists for standard genome sequencing and annotation.</title>
        <authorList>
            <consortium name="The Broad Institute Genomics Platform"/>
            <consortium name="The Broad Institute Genome Sequencing Center for Infectious Disease"/>
            <person name="Wu L."/>
            <person name="Ma J."/>
        </authorList>
    </citation>
    <scope>NUCLEOTIDE SEQUENCE [LARGE SCALE GENOMIC DNA]</scope>
    <source>
        <strain evidence="6">CGMCC 1.7030</strain>
    </source>
</reference>
<dbReference type="Pfam" id="PF13620">
    <property type="entry name" value="CarboxypepD_reg"/>
    <property type="match status" value="1"/>
</dbReference>
<dbReference type="SUPFAM" id="SSF49452">
    <property type="entry name" value="Starch-binding domain-like"/>
    <property type="match status" value="1"/>
</dbReference>
<dbReference type="SMART" id="SM00635">
    <property type="entry name" value="BID_2"/>
    <property type="match status" value="1"/>
</dbReference>
<dbReference type="Pfam" id="PF18962">
    <property type="entry name" value="Por_Secre_tail"/>
    <property type="match status" value="1"/>
</dbReference>
<accession>A0ABW0C031</accession>
<dbReference type="Pfam" id="PF03422">
    <property type="entry name" value="CBM_6"/>
    <property type="match status" value="1"/>
</dbReference>
<feature type="signal peptide" evidence="3">
    <location>
        <begin position="1"/>
        <end position="35"/>
    </location>
</feature>
<dbReference type="InterPro" id="IPR008964">
    <property type="entry name" value="Invasin/intimin_cell_adhesion"/>
</dbReference>
<evidence type="ECO:0000259" key="4">
    <source>
        <dbReference type="PROSITE" id="PS51175"/>
    </source>
</evidence>
<dbReference type="InterPro" id="IPR041233">
    <property type="entry name" value="Melibiase_C"/>
</dbReference>
<protein>
    <submittedName>
        <fullName evidence="5">Ig-like domain-containing protein</fullName>
    </submittedName>
</protein>
<dbReference type="InterPro" id="IPR017853">
    <property type="entry name" value="GH"/>
</dbReference>
<dbReference type="Proteomes" id="UP001596163">
    <property type="component" value="Unassembled WGS sequence"/>
</dbReference>
<dbReference type="Gene3D" id="2.60.120.260">
    <property type="entry name" value="Galactose-binding domain-like"/>
    <property type="match status" value="1"/>
</dbReference>
<evidence type="ECO:0000256" key="2">
    <source>
        <dbReference type="ARBA" id="ARBA00023295"/>
    </source>
</evidence>
<dbReference type="SUPFAM" id="SSF49785">
    <property type="entry name" value="Galactose-binding domain-like"/>
    <property type="match status" value="1"/>
</dbReference>
<keyword evidence="2" id="KW-0326">Glycosidase</keyword>
<proteinExistence type="predicted"/>
<keyword evidence="6" id="KW-1185">Reference proteome</keyword>
<dbReference type="InterPro" id="IPR026444">
    <property type="entry name" value="Secre_tail"/>
</dbReference>
<dbReference type="InterPro" id="IPR013780">
    <property type="entry name" value="Glyco_hydro_b"/>
</dbReference>
<dbReference type="InterPro" id="IPR013784">
    <property type="entry name" value="Carb-bd-like_fold"/>
</dbReference>
<evidence type="ECO:0000313" key="6">
    <source>
        <dbReference type="Proteomes" id="UP001596163"/>
    </source>
</evidence>
<dbReference type="Gene3D" id="2.60.40.1120">
    <property type="entry name" value="Carboxypeptidase-like, regulatory domain"/>
    <property type="match status" value="1"/>
</dbReference>
<dbReference type="SUPFAM" id="SSF51011">
    <property type="entry name" value="Glycosyl hydrolase domain"/>
    <property type="match status" value="1"/>
</dbReference>
<keyword evidence="3" id="KW-0732">Signal</keyword>
<dbReference type="Gene3D" id="2.60.40.1080">
    <property type="match status" value="1"/>
</dbReference>
<dbReference type="PROSITE" id="PS51175">
    <property type="entry name" value="CBM6"/>
    <property type="match status" value="1"/>
</dbReference>
<dbReference type="EMBL" id="JBHSKS010000014">
    <property type="protein sequence ID" value="MFC5193156.1"/>
    <property type="molecule type" value="Genomic_DNA"/>
</dbReference>
<dbReference type="InterPro" id="IPR003343">
    <property type="entry name" value="Big_2"/>
</dbReference>
<dbReference type="NCBIfam" id="TIGR04183">
    <property type="entry name" value="Por_Secre_tail"/>
    <property type="match status" value="1"/>
</dbReference>
<dbReference type="InterPro" id="IPR005084">
    <property type="entry name" value="CBM6"/>
</dbReference>
<feature type="domain" description="CBM6" evidence="4">
    <location>
        <begin position="284"/>
        <end position="405"/>
    </location>
</feature>
<comment type="caution">
    <text evidence="5">The sequence shown here is derived from an EMBL/GenBank/DDBJ whole genome shotgun (WGS) entry which is preliminary data.</text>
</comment>
<sequence length="1490" mass="160909">MRVSSTPKTHSQTCLDFFKFLLAIFISFQSVEASAQTTTAFYCDVDAMSATLPMTVTGDLNSRILASSAQSAAIATSDNSRWTTPNPGSGDEVFLWLESSISASNISSMDLSFEGFLNGSAADFSIWARDVVRGVWVRIGTTQRIGSGADGVMTRSITSSISNYVSGGKLIWGIYESVSAQPLNIDRVGIVVNSSSPVAVTGVSLSPTTASIRTGGTQQLTATLAPTNATNKTVTWSSSNTSVATVNATGLVTGVGSGTSTITVTTQDGNKTATSTITVSCADTFYEAESGTMANGAAVSSCSTCSGGSKVGNLYNTASLTLRVNACSSGLYNMIVYYASGDNTRSLSVSTNGGTPDTKNVPNSGGWNTPATISYQVALTAGQNTIRLYQANNGYAPDIDRLFIPASPIQTYAISGYVKDANNAAVSCTVSLSGASAAQATTDANGFYQFTQLNGGNYTVTPSKASYTFTPGSFSYSPLASDQSYQNFTGIFDPTNSVSMAFGANNSVVYDKITRTYDVVFNGVEIISDAIASVKNGSTTLNSTAYTSVSTASTAINDGFGAGTKHTLTLTGTGMPQMQQIFYTYPAKDYFFTEVLITGSALTSNYMSPLSSTKATIQSTGDNRTLFVPFDNDAWITYNAKSMSTNTTNTSSEIGAVYDNTSRKGLVVGSVEQNVWKTGIKTTGTGASLSELVVWGGYTEQAVTRDARAHGTISGATLKSPKIFVGYYSDFRMGMEDYAKSKAIAEPRYLFNWTGGTPFGWNSWGVIQSQLTLSKSKAVVDYFANKIPAFRNDNTAYINLDSYWDNLTPGGLTGDFSQLTEFVNYCKSKGLQPGIYWAPFVDWGKTSRQIEGSSHNYTEAWAKVNGAYHDFDGCRALDPTHPGTKQRIAHLIGRFKASGFTMIKIDFIGHAAIEADSYYDPTVKTGMQAFNQGMKYLIDQLAGQMLVYVAISPNVVTSQYAHMRRVACDAMSSIGNTENTLNSTSYGWWQSHMYNFIDADHMVFGNETEGTNRARFTSGLVTGTPILGDDFSTTGVWDSRIQNYTQNQELLDISRSKTAFQPIEANTGTNASELFVKQIGSYVYVAIVNYGTSSKTFNVNLGRVGLSTSSSYSVKELYMGTTSTVTGSLSVTIPASDSRIYRFSAATLSNSRLAIDSKISEGNANLSWKKDVNSSHYELRIFKDEQIILDTVLNSNEFTLKNYRELPSDLQAKVLGISTEIKGEWSDHVGIIDEISPTMKINKSVTLELTREGKANLPIDHIDQGTFDNDLLKEITLSKAEFTGADLGENRITIRAKDVSGNESSEEIRVTVLDNFAPTLSAVKDINLQLNSEGKATLKWEDLDLGSTDNGNIIERVLSKTEFTKRDIGEHLIKYRIKDSGENSSETSIKVSVKEMITAANFGDELAPSIKLYPNPAKNSIVLEAERTIFQQLNDIEIVDATGKKMNPMSIVRQSGKSLLIDTSGFSDGIYFVRITSDRISRTIKFIIKR</sequence>
<dbReference type="InterPro" id="IPR013785">
    <property type="entry name" value="Aldolase_TIM"/>
</dbReference>
<dbReference type="SUPFAM" id="SSF49373">
    <property type="entry name" value="Invasin/intimin cell-adhesion fragments"/>
    <property type="match status" value="1"/>
</dbReference>
<dbReference type="InterPro" id="IPR008979">
    <property type="entry name" value="Galactose-bd-like_sf"/>
</dbReference>
<dbReference type="Gene3D" id="2.60.40.1180">
    <property type="entry name" value="Golgi alpha-mannosidase II"/>
    <property type="match status" value="1"/>
</dbReference>
<feature type="chain" id="PRO_5045220509" evidence="3">
    <location>
        <begin position="36"/>
        <end position="1490"/>
    </location>
</feature>
<dbReference type="Gene3D" id="3.20.20.70">
    <property type="entry name" value="Aldolase class I"/>
    <property type="match status" value="1"/>
</dbReference>
<dbReference type="RefSeq" id="WP_377916836.1">
    <property type="nucleotide sequence ID" value="NZ_JBHSKS010000014.1"/>
</dbReference>
<name>A0ABW0C031_9BACT</name>